<dbReference type="InterPro" id="IPR007459">
    <property type="entry name" value="DNA_pol3_chi"/>
</dbReference>
<sequence>MTRIDFAFGAPDRLRMACQVVRKQFLAGQRLVVYCKDGSRLAAFDRMLWAFDDTAFIPHVLANDPLAPETPVVLTAGDPQQAAQAAQPNAGADAPALWLLNLDNDSPPGFDTFERVLEIVSDDPDDKQAARQRWRTYQNAGHTPQSHDLSRQQAGG</sequence>
<dbReference type="Pfam" id="PF04364">
    <property type="entry name" value="DNA_pol3_chi"/>
    <property type="match status" value="1"/>
</dbReference>
<dbReference type="PANTHER" id="PTHR38767:SF1">
    <property type="entry name" value="DNA POLYMERASE III SUBUNIT CHI"/>
    <property type="match status" value="1"/>
</dbReference>
<evidence type="ECO:0000256" key="1">
    <source>
        <dbReference type="SAM" id="MobiDB-lite"/>
    </source>
</evidence>
<dbReference type="RefSeq" id="WP_046802616.1">
    <property type="nucleotide sequence ID" value="NZ_PREU01000003.1"/>
</dbReference>
<name>A0A2S5GUQ1_9BURK</name>
<dbReference type="EMBL" id="PREU01000003">
    <property type="protein sequence ID" value="PPA76654.1"/>
    <property type="molecule type" value="Genomic_DNA"/>
</dbReference>
<dbReference type="Gene3D" id="3.40.50.10110">
    <property type="entry name" value="DNA polymerase III subunit chi"/>
    <property type="match status" value="1"/>
</dbReference>
<dbReference type="AlphaFoldDB" id="A0A2S5GUQ1"/>
<feature type="compositionally biased region" description="Polar residues" evidence="1">
    <location>
        <begin position="135"/>
        <end position="156"/>
    </location>
</feature>
<dbReference type="SUPFAM" id="SSF102400">
    <property type="entry name" value="DNA polymerase III chi subunit"/>
    <property type="match status" value="1"/>
</dbReference>
<dbReference type="GO" id="GO:0032298">
    <property type="term" value="P:positive regulation of DNA-templated DNA replication initiation"/>
    <property type="evidence" value="ECO:0007669"/>
    <property type="project" value="TreeGrafter"/>
</dbReference>
<comment type="caution">
    <text evidence="2">The sequence shown here is derived from an EMBL/GenBank/DDBJ whole genome shotgun (WGS) entry which is preliminary data.</text>
</comment>
<dbReference type="GO" id="GO:0006260">
    <property type="term" value="P:DNA replication"/>
    <property type="evidence" value="ECO:0007669"/>
    <property type="project" value="InterPro"/>
</dbReference>
<organism evidence="2 3">
    <name type="scientific">Achromobacter spanius</name>
    <dbReference type="NCBI Taxonomy" id="217203"/>
    <lineage>
        <taxon>Bacteria</taxon>
        <taxon>Pseudomonadati</taxon>
        <taxon>Pseudomonadota</taxon>
        <taxon>Betaproteobacteria</taxon>
        <taxon>Burkholderiales</taxon>
        <taxon>Alcaligenaceae</taxon>
        <taxon>Achromobacter</taxon>
    </lineage>
</organism>
<reference evidence="2 3" key="1">
    <citation type="submission" date="2018-02" db="EMBL/GenBank/DDBJ databases">
        <title>Draft Genome of Achromobacter spanius stain 6.</title>
        <authorList>
            <person name="Gunasekera T.S."/>
            <person name="Radwan O."/>
            <person name="Ruiz O.N."/>
        </authorList>
    </citation>
    <scope>NUCLEOTIDE SEQUENCE [LARGE SCALE GENOMIC DNA]</scope>
    <source>
        <strain evidence="2 3">6</strain>
    </source>
</reference>
<gene>
    <name evidence="2" type="ORF">C4E15_07685</name>
</gene>
<dbReference type="GO" id="GO:0003677">
    <property type="term" value="F:DNA binding"/>
    <property type="evidence" value="ECO:0007669"/>
    <property type="project" value="InterPro"/>
</dbReference>
<protein>
    <submittedName>
        <fullName evidence="2">DNA polymerase III subunit chi</fullName>
    </submittedName>
</protein>
<evidence type="ECO:0000313" key="3">
    <source>
        <dbReference type="Proteomes" id="UP000239990"/>
    </source>
</evidence>
<feature type="region of interest" description="Disordered" evidence="1">
    <location>
        <begin position="121"/>
        <end position="156"/>
    </location>
</feature>
<dbReference type="OrthoDB" id="5297568at2"/>
<proteinExistence type="predicted"/>
<dbReference type="Proteomes" id="UP000239990">
    <property type="component" value="Unassembled WGS sequence"/>
</dbReference>
<dbReference type="InterPro" id="IPR036768">
    <property type="entry name" value="PolIII_chi_sf"/>
</dbReference>
<evidence type="ECO:0000313" key="2">
    <source>
        <dbReference type="EMBL" id="PPA76654.1"/>
    </source>
</evidence>
<dbReference type="GO" id="GO:0003887">
    <property type="term" value="F:DNA-directed DNA polymerase activity"/>
    <property type="evidence" value="ECO:0007669"/>
    <property type="project" value="InterPro"/>
</dbReference>
<dbReference type="PANTHER" id="PTHR38767">
    <property type="entry name" value="DNA POLYMERASE III SUBUNIT CHI"/>
    <property type="match status" value="1"/>
</dbReference>
<accession>A0A2S5GUQ1</accession>